<keyword evidence="6" id="KW-1185">Reference proteome</keyword>
<dbReference type="Proteomes" id="UP000198994">
    <property type="component" value="Unassembled WGS sequence"/>
</dbReference>
<dbReference type="InterPro" id="IPR008920">
    <property type="entry name" value="TF_FadR/GntR_C"/>
</dbReference>
<dbReference type="Gene3D" id="1.20.120.530">
    <property type="entry name" value="GntR ligand-binding domain-like"/>
    <property type="match status" value="1"/>
</dbReference>
<evidence type="ECO:0000256" key="3">
    <source>
        <dbReference type="ARBA" id="ARBA00023163"/>
    </source>
</evidence>
<dbReference type="GO" id="GO:0003677">
    <property type="term" value="F:DNA binding"/>
    <property type="evidence" value="ECO:0007669"/>
    <property type="project" value="UniProtKB-KW"/>
</dbReference>
<dbReference type="InterPro" id="IPR036390">
    <property type="entry name" value="WH_DNA-bd_sf"/>
</dbReference>
<organism evidence="5 6">
    <name type="scientific">Salipiger thiooxidans</name>
    <dbReference type="NCBI Taxonomy" id="282683"/>
    <lineage>
        <taxon>Bacteria</taxon>
        <taxon>Pseudomonadati</taxon>
        <taxon>Pseudomonadota</taxon>
        <taxon>Alphaproteobacteria</taxon>
        <taxon>Rhodobacterales</taxon>
        <taxon>Roseobacteraceae</taxon>
        <taxon>Salipiger</taxon>
    </lineage>
</organism>
<gene>
    <name evidence="5" type="ORF">SAMN04488105_12443</name>
</gene>
<dbReference type="STRING" id="282683.SAMN04488105_12443"/>
<keyword evidence="3" id="KW-0804">Transcription</keyword>
<evidence type="ECO:0000256" key="1">
    <source>
        <dbReference type="ARBA" id="ARBA00023015"/>
    </source>
</evidence>
<evidence type="ECO:0000256" key="2">
    <source>
        <dbReference type="ARBA" id="ARBA00023125"/>
    </source>
</evidence>
<protein>
    <submittedName>
        <fullName evidence="5">Transcriptional regulator, GntR family</fullName>
    </submittedName>
</protein>
<dbReference type="InterPro" id="IPR036388">
    <property type="entry name" value="WH-like_DNA-bd_sf"/>
</dbReference>
<keyword evidence="2" id="KW-0238">DNA-binding</keyword>
<dbReference type="PROSITE" id="PS50949">
    <property type="entry name" value="HTH_GNTR"/>
    <property type="match status" value="1"/>
</dbReference>
<dbReference type="EMBL" id="FNAV01000024">
    <property type="protein sequence ID" value="SDF49624.1"/>
    <property type="molecule type" value="Genomic_DNA"/>
</dbReference>
<sequence>MGQSNKRPVITVFKPVKSIRTFEAISDQIRRQIETGVLQPGDKLPSDRELAVQFGVSRNSVREALRILESASILELQQGASGGAFILEGDGSNVSRSISDMMALKQISLQHVTEARVELMNVILRLACENADASDFELLEKNINTTRAAVETNDLELQMESTKDFYTIIAQSTKNPMYTLIVAPISEVVRRFVREAGIRIPIEVVKTREQLLQLLRDRDAEGAIAVLSAHLDTIHEAILHRSHH</sequence>
<accession>A0A1G7LJT9</accession>
<dbReference type="Pfam" id="PF00392">
    <property type="entry name" value="GntR"/>
    <property type="match status" value="1"/>
</dbReference>
<name>A0A1G7LJT9_9RHOB</name>
<dbReference type="InterPro" id="IPR011711">
    <property type="entry name" value="GntR_C"/>
</dbReference>
<dbReference type="SMART" id="SM00895">
    <property type="entry name" value="FCD"/>
    <property type="match status" value="1"/>
</dbReference>
<evidence type="ECO:0000259" key="4">
    <source>
        <dbReference type="PROSITE" id="PS50949"/>
    </source>
</evidence>
<evidence type="ECO:0000313" key="6">
    <source>
        <dbReference type="Proteomes" id="UP000198994"/>
    </source>
</evidence>
<dbReference type="PANTHER" id="PTHR43537:SF5">
    <property type="entry name" value="UXU OPERON TRANSCRIPTIONAL REGULATOR"/>
    <property type="match status" value="1"/>
</dbReference>
<dbReference type="PRINTS" id="PR00035">
    <property type="entry name" value="HTHGNTR"/>
</dbReference>
<dbReference type="PANTHER" id="PTHR43537">
    <property type="entry name" value="TRANSCRIPTIONAL REGULATOR, GNTR FAMILY"/>
    <property type="match status" value="1"/>
</dbReference>
<dbReference type="InterPro" id="IPR000524">
    <property type="entry name" value="Tscrpt_reg_HTH_GntR"/>
</dbReference>
<proteinExistence type="predicted"/>
<dbReference type="SUPFAM" id="SSF48008">
    <property type="entry name" value="GntR ligand-binding domain-like"/>
    <property type="match status" value="1"/>
</dbReference>
<dbReference type="AlphaFoldDB" id="A0A1G7LJT9"/>
<dbReference type="CDD" id="cd07377">
    <property type="entry name" value="WHTH_GntR"/>
    <property type="match status" value="1"/>
</dbReference>
<dbReference type="SUPFAM" id="SSF46785">
    <property type="entry name" value="Winged helix' DNA-binding domain"/>
    <property type="match status" value="1"/>
</dbReference>
<dbReference type="Pfam" id="PF07729">
    <property type="entry name" value="FCD"/>
    <property type="match status" value="1"/>
</dbReference>
<reference evidence="6" key="1">
    <citation type="submission" date="2016-10" db="EMBL/GenBank/DDBJ databases">
        <authorList>
            <person name="Varghese N."/>
            <person name="Submissions S."/>
        </authorList>
    </citation>
    <scope>NUCLEOTIDE SEQUENCE [LARGE SCALE GENOMIC DNA]</scope>
    <source>
        <strain evidence="6">DSM 10146</strain>
    </source>
</reference>
<dbReference type="Gene3D" id="1.10.10.10">
    <property type="entry name" value="Winged helix-like DNA-binding domain superfamily/Winged helix DNA-binding domain"/>
    <property type="match status" value="1"/>
</dbReference>
<dbReference type="GO" id="GO:0003700">
    <property type="term" value="F:DNA-binding transcription factor activity"/>
    <property type="evidence" value="ECO:0007669"/>
    <property type="project" value="InterPro"/>
</dbReference>
<dbReference type="SMART" id="SM00345">
    <property type="entry name" value="HTH_GNTR"/>
    <property type="match status" value="1"/>
</dbReference>
<evidence type="ECO:0000313" key="5">
    <source>
        <dbReference type="EMBL" id="SDF49624.1"/>
    </source>
</evidence>
<feature type="domain" description="HTH gntR-type" evidence="4">
    <location>
        <begin position="19"/>
        <end position="89"/>
    </location>
</feature>
<keyword evidence="1" id="KW-0805">Transcription regulation</keyword>